<dbReference type="STRING" id="36087.A0A077ZFB8"/>
<evidence type="ECO:0000256" key="4">
    <source>
        <dbReference type="ARBA" id="ARBA00023002"/>
    </source>
</evidence>
<dbReference type="PANTHER" id="PTHR43880:SF12">
    <property type="entry name" value="ALCOHOL DEHYDROGENASE CLASS-3"/>
    <property type="match status" value="1"/>
</dbReference>
<dbReference type="OrthoDB" id="1879366at2759"/>
<evidence type="ECO:0000313" key="9">
    <source>
        <dbReference type="Proteomes" id="UP000030665"/>
    </source>
</evidence>
<feature type="domain" description="Enoyl reductase (ER)" evidence="7">
    <location>
        <begin position="12"/>
        <end position="362"/>
    </location>
</feature>
<keyword evidence="5" id="KW-0520">NAD</keyword>
<dbReference type="InterPro" id="IPR036291">
    <property type="entry name" value="NAD(P)-bd_dom_sf"/>
</dbReference>
<dbReference type="CDD" id="cd08278">
    <property type="entry name" value="benzyl_alcohol_DH"/>
    <property type="match status" value="1"/>
</dbReference>
<dbReference type="AlphaFoldDB" id="A0A077ZFB8"/>
<evidence type="ECO:0000256" key="2">
    <source>
        <dbReference type="ARBA" id="ARBA00022723"/>
    </source>
</evidence>
<dbReference type="InterPro" id="IPR002328">
    <property type="entry name" value="ADH_Zn_CS"/>
</dbReference>
<gene>
    <name evidence="8" type="ORF">TTRE_0000561601</name>
</gene>
<evidence type="ECO:0000256" key="5">
    <source>
        <dbReference type="ARBA" id="ARBA00023027"/>
    </source>
</evidence>
<dbReference type="Pfam" id="PF00107">
    <property type="entry name" value="ADH_zinc_N"/>
    <property type="match status" value="1"/>
</dbReference>
<dbReference type="SMART" id="SM00829">
    <property type="entry name" value="PKS_ER"/>
    <property type="match status" value="1"/>
</dbReference>
<comment type="cofactor">
    <cofactor evidence="1 6">
        <name>Zn(2+)</name>
        <dbReference type="ChEBI" id="CHEBI:29105"/>
    </cofactor>
</comment>
<dbReference type="InterPro" id="IPR011032">
    <property type="entry name" value="GroES-like_sf"/>
</dbReference>
<keyword evidence="2 6" id="KW-0479">Metal-binding</keyword>
<evidence type="ECO:0000256" key="1">
    <source>
        <dbReference type="ARBA" id="ARBA00001947"/>
    </source>
</evidence>
<evidence type="ECO:0000256" key="6">
    <source>
        <dbReference type="RuleBase" id="RU361277"/>
    </source>
</evidence>
<dbReference type="SUPFAM" id="SSF50129">
    <property type="entry name" value="GroES-like"/>
    <property type="match status" value="1"/>
</dbReference>
<dbReference type="PANTHER" id="PTHR43880">
    <property type="entry name" value="ALCOHOL DEHYDROGENASE"/>
    <property type="match status" value="1"/>
</dbReference>
<dbReference type="Gene3D" id="3.40.50.720">
    <property type="entry name" value="NAD(P)-binding Rossmann-like Domain"/>
    <property type="match status" value="1"/>
</dbReference>
<dbReference type="SUPFAM" id="SSF51735">
    <property type="entry name" value="NAD(P)-binding Rossmann-fold domains"/>
    <property type="match status" value="1"/>
</dbReference>
<dbReference type="FunFam" id="3.40.50.720:FF:000003">
    <property type="entry name" value="S-(hydroxymethyl)glutathione dehydrogenase"/>
    <property type="match status" value="1"/>
</dbReference>
<organism evidence="8 9">
    <name type="scientific">Trichuris trichiura</name>
    <name type="common">Whipworm</name>
    <name type="synonym">Trichocephalus trichiurus</name>
    <dbReference type="NCBI Taxonomy" id="36087"/>
    <lineage>
        <taxon>Eukaryota</taxon>
        <taxon>Metazoa</taxon>
        <taxon>Ecdysozoa</taxon>
        <taxon>Nematoda</taxon>
        <taxon>Enoplea</taxon>
        <taxon>Dorylaimia</taxon>
        <taxon>Trichinellida</taxon>
        <taxon>Trichuridae</taxon>
        <taxon>Trichuris</taxon>
    </lineage>
</organism>
<comment type="similarity">
    <text evidence="6">Belongs to the zinc-containing alcohol dehydrogenase family.</text>
</comment>
<dbReference type="InterPro" id="IPR013154">
    <property type="entry name" value="ADH-like_N"/>
</dbReference>
<evidence type="ECO:0000256" key="3">
    <source>
        <dbReference type="ARBA" id="ARBA00022833"/>
    </source>
</evidence>
<accession>A0A077ZFB8</accession>
<dbReference type="InterPro" id="IPR020843">
    <property type="entry name" value="ER"/>
</dbReference>
<name>A0A077ZFB8_TRITR</name>
<sequence>MKIKAALVKEKGAPYEITELELAEVGSKDVLVKIVASGLCRSDYGERNGNSINFPNVLGHEGAGIVEKVGNAVTSVEPGDHVILSYAYCGECKHCVEGHPSSCEKWFTVNNLGKNPRGEFILHTEDGTEVNNFFNQSSFSTYSLTEESNVVKVDKDVDLRLLGPLGCGLGTGSGAVLSVLQPKVGEGIAVFGTGAVGFSAVMAAKIAGCYPIVAIDINDQRLEKAKELGASHIFNSKENDPEQFIMDLTDGRGLDYVIDSTGVGPVMTKSLHSVSNSGTFVPLAVTQKNFEVNTFFDLVFGNKKVRGVLIGDTIAKYHLPNLIEFYKRGEFPFDQFVKYYDFENINQAEADSISGEVIKAVVVMDKDYQPPK</sequence>
<proteinExistence type="inferred from homology"/>
<keyword evidence="3 6" id="KW-0862">Zinc</keyword>
<evidence type="ECO:0000313" key="8">
    <source>
        <dbReference type="EMBL" id="CDW57325.1"/>
    </source>
</evidence>
<dbReference type="GO" id="GO:0046294">
    <property type="term" value="P:formaldehyde catabolic process"/>
    <property type="evidence" value="ECO:0007669"/>
    <property type="project" value="TreeGrafter"/>
</dbReference>
<dbReference type="GO" id="GO:0008270">
    <property type="term" value="F:zinc ion binding"/>
    <property type="evidence" value="ECO:0007669"/>
    <property type="project" value="InterPro"/>
</dbReference>
<dbReference type="Proteomes" id="UP000030665">
    <property type="component" value="Unassembled WGS sequence"/>
</dbReference>
<dbReference type="EMBL" id="HG806148">
    <property type="protein sequence ID" value="CDW57325.1"/>
    <property type="molecule type" value="Genomic_DNA"/>
</dbReference>
<dbReference type="PROSITE" id="PS00059">
    <property type="entry name" value="ADH_ZINC"/>
    <property type="match status" value="1"/>
</dbReference>
<reference evidence="8" key="1">
    <citation type="submission" date="2014-01" db="EMBL/GenBank/DDBJ databases">
        <authorList>
            <person name="Aslett M."/>
        </authorList>
    </citation>
    <scope>NUCLEOTIDE SEQUENCE</scope>
</reference>
<dbReference type="InterPro" id="IPR013149">
    <property type="entry name" value="ADH-like_C"/>
</dbReference>
<dbReference type="Pfam" id="PF08240">
    <property type="entry name" value="ADH_N"/>
    <property type="match status" value="1"/>
</dbReference>
<reference evidence="8" key="2">
    <citation type="submission" date="2014-03" db="EMBL/GenBank/DDBJ databases">
        <title>The whipworm genome and dual-species transcriptomics of an intimate host-pathogen interaction.</title>
        <authorList>
            <person name="Foth B.J."/>
            <person name="Tsai I.J."/>
            <person name="Reid A.J."/>
            <person name="Bancroft A.J."/>
            <person name="Nichol S."/>
            <person name="Tracey A."/>
            <person name="Holroyd N."/>
            <person name="Cotton J.A."/>
            <person name="Stanley E.J."/>
            <person name="Zarowiecki M."/>
            <person name="Liu J.Z."/>
            <person name="Huckvale T."/>
            <person name="Cooper P.J."/>
            <person name="Grencis R.K."/>
            <person name="Berriman M."/>
        </authorList>
    </citation>
    <scope>NUCLEOTIDE SEQUENCE [LARGE SCALE GENOMIC DNA]</scope>
</reference>
<dbReference type="GO" id="GO:0051903">
    <property type="term" value="F:S-(hydroxymethyl)glutathione dehydrogenase [NAD(P)+] activity"/>
    <property type="evidence" value="ECO:0007669"/>
    <property type="project" value="TreeGrafter"/>
</dbReference>
<protein>
    <submittedName>
        <fullName evidence="8">ADH zinc N and ADH N domain containing protein</fullName>
    </submittedName>
</protein>
<keyword evidence="4" id="KW-0560">Oxidoreductase</keyword>
<evidence type="ECO:0000259" key="7">
    <source>
        <dbReference type="SMART" id="SM00829"/>
    </source>
</evidence>
<dbReference type="GO" id="GO:0005829">
    <property type="term" value="C:cytosol"/>
    <property type="evidence" value="ECO:0007669"/>
    <property type="project" value="TreeGrafter"/>
</dbReference>
<dbReference type="Gene3D" id="3.90.180.10">
    <property type="entry name" value="Medium-chain alcohol dehydrogenases, catalytic domain"/>
    <property type="match status" value="1"/>
</dbReference>
<keyword evidence="9" id="KW-1185">Reference proteome</keyword>